<reference evidence="1 2" key="1">
    <citation type="submission" date="2019-05" db="EMBL/GenBank/DDBJ databases">
        <title>Panacibacter sp. strain 17mud1-8 Genome sequencing and assembly.</title>
        <authorList>
            <person name="Chhetri G."/>
        </authorList>
    </citation>
    <scope>NUCLEOTIDE SEQUENCE [LARGE SCALE GENOMIC DNA]</scope>
    <source>
        <strain evidence="1 2">17mud1-8</strain>
    </source>
</reference>
<dbReference type="RefSeq" id="WP_137263691.1">
    <property type="nucleotide sequence ID" value="NZ_SZQL01000023.1"/>
</dbReference>
<name>A0A4U3KVX4_9BACT</name>
<dbReference type="OrthoDB" id="1466667at2"/>
<comment type="caution">
    <text evidence="1">The sequence shown here is derived from an EMBL/GenBank/DDBJ whole genome shotgun (WGS) entry which is preliminary data.</text>
</comment>
<evidence type="ECO:0000313" key="2">
    <source>
        <dbReference type="Proteomes" id="UP000305848"/>
    </source>
</evidence>
<proteinExistence type="predicted"/>
<organism evidence="1 2">
    <name type="scientific">Ilyomonas limi</name>
    <dbReference type="NCBI Taxonomy" id="2575867"/>
    <lineage>
        <taxon>Bacteria</taxon>
        <taxon>Pseudomonadati</taxon>
        <taxon>Bacteroidota</taxon>
        <taxon>Chitinophagia</taxon>
        <taxon>Chitinophagales</taxon>
        <taxon>Chitinophagaceae</taxon>
        <taxon>Ilyomonas</taxon>
    </lineage>
</organism>
<sequence>MWKQRIISSLWWLLGLCLCGLLTAGMQYKKHLPCSDIKVNIESVKGHVFIDEKDITQILKKNGAAIGKPVSDIHLQQLENILKQQSWIYNAELFFDNNQALNVRIEEHEPLARIFTLQGTSFYIDTSGMQLPLSNDYSARVPMFTGFTSTRKKLSKPDSLLMNDVKTIALHIQQDSFWSAQVAQVNITRDKTFEIIPVLGNQTIKLGNANNLQSKFDRLTAFYKQVWSRQSFEKYETISVEFNGQIVAVRRGLAKSVVDSGQALQLISAMRSRTDIAKDTVAVASVIAISPPLLTNKTDSLAQLKKNAVVVNKSIKQNNTTKHNKPLVTTKRTAKEAKEAVVRNNKKASG</sequence>
<dbReference type="AlphaFoldDB" id="A0A4U3KVX4"/>
<evidence type="ECO:0008006" key="3">
    <source>
        <dbReference type="Google" id="ProtNLM"/>
    </source>
</evidence>
<keyword evidence="2" id="KW-1185">Reference proteome</keyword>
<dbReference type="Proteomes" id="UP000305848">
    <property type="component" value="Unassembled WGS sequence"/>
</dbReference>
<gene>
    <name evidence="1" type="ORF">FC093_20505</name>
</gene>
<evidence type="ECO:0000313" key="1">
    <source>
        <dbReference type="EMBL" id="TKK65206.1"/>
    </source>
</evidence>
<dbReference type="EMBL" id="SZQL01000023">
    <property type="protein sequence ID" value="TKK65206.1"/>
    <property type="molecule type" value="Genomic_DNA"/>
</dbReference>
<protein>
    <recommendedName>
        <fullName evidence="3">Cell division protein FtsQ</fullName>
    </recommendedName>
</protein>
<accession>A0A4U3KVX4</accession>